<proteinExistence type="predicted"/>
<protein>
    <submittedName>
        <fullName evidence="1">Uncharacterized protein</fullName>
    </submittedName>
</protein>
<comment type="caution">
    <text evidence="1">The sequence shown here is derived from an EMBL/GenBank/DDBJ whole genome shotgun (WGS) entry which is preliminary data.</text>
</comment>
<dbReference type="AlphaFoldDB" id="A0A6B3C1C0"/>
<gene>
    <name evidence="1" type="ORF">G3I71_32655</name>
</gene>
<evidence type="ECO:0000313" key="1">
    <source>
        <dbReference type="EMBL" id="NEC90448.1"/>
    </source>
</evidence>
<reference evidence="1" key="1">
    <citation type="submission" date="2020-01" db="EMBL/GenBank/DDBJ databases">
        <title>Insect and environment-associated Actinomycetes.</title>
        <authorList>
            <person name="Currrie C."/>
            <person name="Chevrette M."/>
            <person name="Carlson C."/>
            <person name="Stubbendieck R."/>
            <person name="Wendt-Pienkowski E."/>
        </authorList>
    </citation>
    <scope>NUCLEOTIDE SEQUENCE</scope>
    <source>
        <strain evidence="1">SID12501</strain>
    </source>
</reference>
<dbReference type="EMBL" id="JAAGLU010000032">
    <property type="protein sequence ID" value="NEC90448.1"/>
    <property type="molecule type" value="Genomic_DNA"/>
</dbReference>
<dbReference type="RefSeq" id="WP_164320305.1">
    <property type="nucleotide sequence ID" value="NZ_JAAGLU010000032.1"/>
</dbReference>
<name>A0A6B3C1C0_9ACTN</name>
<accession>A0A6B3C1C0</accession>
<sequence>MTRTVQETFWSDQALATAREAASNGRTLAVVNDFPNGEQCSWCDCPDEETFNDLKEGHRCSGCPKTAGSVLRVYDGSPVRRDLPVCEGHRDDAVVFIYSVLGGAR</sequence>
<organism evidence="1">
    <name type="scientific">Streptomyces sp. SID12501</name>
    <dbReference type="NCBI Taxonomy" id="2706042"/>
    <lineage>
        <taxon>Bacteria</taxon>
        <taxon>Bacillati</taxon>
        <taxon>Actinomycetota</taxon>
        <taxon>Actinomycetes</taxon>
        <taxon>Kitasatosporales</taxon>
        <taxon>Streptomycetaceae</taxon>
        <taxon>Streptomyces</taxon>
    </lineage>
</organism>